<proteinExistence type="predicted"/>
<gene>
    <name evidence="2" type="ORF">BDN70DRAFT_764562</name>
</gene>
<dbReference type="PANTHER" id="PTHR10622">
    <property type="entry name" value="HET DOMAIN-CONTAINING PROTEIN"/>
    <property type="match status" value="1"/>
</dbReference>
<evidence type="ECO:0000313" key="3">
    <source>
        <dbReference type="Proteomes" id="UP000807469"/>
    </source>
</evidence>
<dbReference type="PANTHER" id="PTHR10622:SF12">
    <property type="entry name" value="HET DOMAIN-CONTAINING PROTEIN"/>
    <property type="match status" value="1"/>
</dbReference>
<protein>
    <recommendedName>
        <fullName evidence="1">Heterokaryon incompatibility domain-containing protein</fullName>
    </recommendedName>
</protein>
<evidence type="ECO:0000259" key="1">
    <source>
        <dbReference type="Pfam" id="PF06985"/>
    </source>
</evidence>
<dbReference type="OrthoDB" id="5122891at2759"/>
<organism evidence="2 3">
    <name type="scientific">Pholiota conissans</name>
    <dbReference type="NCBI Taxonomy" id="109636"/>
    <lineage>
        <taxon>Eukaryota</taxon>
        <taxon>Fungi</taxon>
        <taxon>Dikarya</taxon>
        <taxon>Basidiomycota</taxon>
        <taxon>Agaricomycotina</taxon>
        <taxon>Agaricomycetes</taxon>
        <taxon>Agaricomycetidae</taxon>
        <taxon>Agaricales</taxon>
        <taxon>Agaricineae</taxon>
        <taxon>Strophariaceae</taxon>
        <taxon>Pholiota</taxon>
    </lineage>
</organism>
<comment type="caution">
    <text evidence="2">The sequence shown here is derived from an EMBL/GenBank/DDBJ whole genome shotgun (WGS) entry which is preliminary data.</text>
</comment>
<feature type="non-terminal residue" evidence="2">
    <location>
        <position position="1"/>
    </location>
</feature>
<dbReference type="Pfam" id="PF06985">
    <property type="entry name" value="HET"/>
    <property type="match status" value="1"/>
</dbReference>
<reference evidence="2" key="1">
    <citation type="submission" date="2020-11" db="EMBL/GenBank/DDBJ databases">
        <authorList>
            <consortium name="DOE Joint Genome Institute"/>
            <person name="Ahrendt S."/>
            <person name="Riley R."/>
            <person name="Andreopoulos W."/>
            <person name="Labutti K."/>
            <person name="Pangilinan J."/>
            <person name="Ruiz-Duenas F.J."/>
            <person name="Barrasa J.M."/>
            <person name="Sanchez-Garcia M."/>
            <person name="Camarero S."/>
            <person name="Miyauchi S."/>
            <person name="Serrano A."/>
            <person name="Linde D."/>
            <person name="Babiker R."/>
            <person name="Drula E."/>
            <person name="Ayuso-Fernandez I."/>
            <person name="Pacheco R."/>
            <person name="Padilla G."/>
            <person name="Ferreira P."/>
            <person name="Barriuso J."/>
            <person name="Kellner H."/>
            <person name="Castanera R."/>
            <person name="Alfaro M."/>
            <person name="Ramirez L."/>
            <person name="Pisabarro A.G."/>
            <person name="Kuo A."/>
            <person name="Tritt A."/>
            <person name="Lipzen A."/>
            <person name="He G."/>
            <person name="Yan M."/>
            <person name="Ng V."/>
            <person name="Cullen D."/>
            <person name="Martin F."/>
            <person name="Rosso M.-N."/>
            <person name="Henrissat B."/>
            <person name="Hibbett D."/>
            <person name="Martinez A.T."/>
            <person name="Grigoriev I.V."/>
        </authorList>
    </citation>
    <scope>NUCLEOTIDE SEQUENCE</scope>
    <source>
        <strain evidence="2">CIRM-BRFM 674</strain>
    </source>
</reference>
<name>A0A9P5YU20_9AGAR</name>
<feature type="domain" description="Heterokaryon incompatibility" evidence="1">
    <location>
        <begin position="8"/>
        <end position="99"/>
    </location>
</feature>
<dbReference type="EMBL" id="MU155364">
    <property type="protein sequence ID" value="KAF9474735.1"/>
    <property type="molecule type" value="Genomic_DNA"/>
</dbReference>
<dbReference type="InterPro" id="IPR010730">
    <property type="entry name" value="HET"/>
</dbReference>
<evidence type="ECO:0000313" key="2">
    <source>
        <dbReference type="EMBL" id="KAF9474735.1"/>
    </source>
</evidence>
<dbReference type="Proteomes" id="UP000807469">
    <property type="component" value="Unassembled WGS sequence"/>
</dbReference>
<keyword evidence="3" id="KW-1185">Reference proteome</keyword>
<sequence length="167" mass="19257">LLKKYAGYAILSHTWLRSSPGEITYDAWNSGIVDLDATGYQKLVKFCQTAWQQNKLCFGWMDKVCINKNSSSELGESIRSMYNWYQRASVCIVHLADTQGIEEIHRDAWFTRGWTLQELFAPDSVKFYNKDWKTFVVPRRGSNDDDRSTTLIGAQITKATTITRKEL</sequence>
<accession>A0A9P5YU20</accession>
<feature type="non-terminal residue" evidence="2">
    <location>
        <position position="167"/>
    </location>
</feature>
<dbReference type="AlphaFoldDB" id="A0A9P5YU20"/>